<organism evidence="2 3">
    <name type="scientific">Martelella alba</name>
    <dbReference type="NCBI Taxonomy" id="2590451"/>
    <lineage>
        <taxon>Bacteria</taxon>
        <taxon>Pseudomonadati</taxon>
        <taxon>Pseudomonadota</taxon>
        <taxon>Alphaproteobacteria</taxon>
        <taxon>Hyphomicrobiales</taxon>
        <taxon>Aurantimonadaceae</taxon>
        <taxon>Martelella</taxon>
    </lineage>
</organism>
<dbReference type="RefSeq" id="WP_141149543.1">
    <property type="nucleotide sequence ID" value="NZ_VHLG01000008.1"/>
</dbReference>
<evidence type="ECO:0000313" key="2">
    <source>
        <dbReference type="EMBL" id="TPW29820.1"/>
    </source>
</evidence>
<protein>
    <submittedName>
        <fullName evidence="2">NAD(P)H-dependent oxidoreductase</fullName>
    </submittedName>
</protein>
<dbReference type="InterPro" id="IPR029039">
    <property type="entry name" value="Flavoprotein-like_sf"/>
</dbReference>
<dbReference type="Gene3D" id="3.40.50.360">
    <property type="match status" value="1"/>
</dbReference>
<dbReference type="Pfam" id="PF03358">
    <property type="entry name" value="FMN_red"/>
    <property type="match status" value="1"/>
</dbReference>
<comment type="caution">
    <text evidence="2">The sequence shown here is derived from an EMBL/GenBank/DDBJ whole genome shotgun (WGS) entry which is preliminary data.</text>
</comment>
<proteinExistence type="predicted"/>
<name>A0A506U7I0_9HYPH</name>
<dbReference type="EMBL" id="VHLG01000008">
    <property type="protein sequence ID" value="TPW29820.1"/>
    <property type="molecule type" value="Genomic_DNA"/>
</dbReference>
<dbReference type="InterPro" id="IPR050712">
    <property type="entry name" value="NAD(P)H-dep_reductase"/>
</dbReference>
<evidence type="ECO:0000259" key="1">
    <source>
        <dbReference type="Pfam" id="PF03358"/>
    </source>
</evidence>
<sequence length="197" mass="21925">MILKLNIIIGSTRPGRVGPTIGKWFEKFARENSDFEVELVDLADFKLPLLDEANHPVMQQYEHEHTKKWSASVASADAFVFLTPEYDSFPPASLLNALQALVKEWAYKPAGIMSYAFVSAGLRAAMPLRLQLNALNIHAIPQGVPIPFFPQFINDQGEFTPNELTEQGAKAMLDELAKWAPALIAMREEEKKASQAA</sequence>
<accession>A0A506U7I0</accession>
<feature type="domain" description="NADPH-dependent FMN reductase-like" evidence="1">
    <location>
        <begin position="4"/>
        <end position="146"/>
    </location>
</feature>
<gene>
    <name evidence="2" type="ORF">FJU08_13560</name>
</gene>
<dbReference type="GO" id="GO:0005829">
    <property type="term" value="C:cytosol"/>
    <property type="evidence" value="ECO:0007669"/>
    <property type="project" value="TreeGrafter"/>
</dbReference>
<dbReference type="InterPro" id="IPR005025">
    <property type="entry name" value="FMN_Rdtase-like_dom"/>
</dbReference>
<dbReference type="PANTHER" id="PTHR30543:SF21">
    <property type="entry name" value="NAD(P)H-DEPENDENT FMN REDUCTASE LOT6"/>
    <property type="match status" value="1"/>
</dbReference>
<dbReference type="Proteomes" id="UP000318801">
    <property type="component" value="Unassembled WGS sequence"/>
</dbReference>
<dbReference type="OrthoDB" id="9812295at2"/>
<dbReference type="GO" id="GO:0010181">
    <property type="term" value="F:FMN binding"/>
    <property type="evidence" value="ECO:0007669"/>
    <property type="project" value="TreeGrafter"/>
</dbReference>
<dbReference type="AlphaFoldDB" id="A0A506U7I0"/>
<evidence type="ECO:0000313" key="3">
    <source>
        <dbReference type="Proteomes" id="UP000318801"/>
    </source>
</evidence>
<keyword evidence="3" id="KW-1185">Reference proteome</keyword>
<dbReference type="SUPFAM" id="SSF52218">
    <property type="entry name" value="Flavoproteins"/>
    <property type="match status" value="1"/>
</dbReference>
<dbReference type="GO" id="GO:0016491">
    <property type="term" value="F:oxidoreductase activity"/>
    <property type="evidence" value="ECO:0007669"/>
    <property type="project" value="InterPro"/>
</dbReference>
<dbReference type="PANTHER" id="PTHR30543">
    <property type="entry name" value="CHROMATE REDUCTASE"/>
    <property type="match status" value="1"/>
</dbReference>
<reference evidence="2 3" key="1">
    <citation type="submission" date="2019-06" db="EMBL/GenBank/DDBJ databases">
        <authorList>
            <person name="Li M."/>
        </authorList>
    </citation>
    <scope>NUCLEOTIDE SEQUENCE [LARGE SCALE GENOMIC DNA]</scope>
    <source>
        <strain evidence="2 3">BGMRC2036</strain>
    </source>
</reference>